<dbReference type="EMBL" id="CP043661">
    <property type="protein sequence ID" value="QNE18198.1"/>
    <property type="molecule type" value="Genomic_DNA"/>
</dbReference>
<reference evidence="2" key="1">
    <citation type="submission" date="2019-09" db="EMBL/GenBank/DDBJ databases">
        <title>Antimicrobial potential of Antarctic Bacteria.</title>
        <authorList>
            <person name="Benaud N."/>
            <person name="Edwards R.J."/>
            <person name="Ferrari B.C."/>
        </authorList>
    </citation>
    <scope>NUCLEOTIDE SEQUENCE [LARGE SCALE GENOMIC DNA]</scope>
    <source>
        <strain evidence="2">SPB151</strain>
    </source>
</reference>
<dbReference type="SUPFAM" id="SSF53335">
    <property type="entry name" value="S-adenosyl-L-methionine-dependent methyltransferases"/>
    <property type="match status" value="1"/>
</dbReference>
<dbReference type="InterPro" id="IPR006764">
    <property type="entry name" value="SAM_dep_MeTrfase_SAV2177_type"/>
</dbReference>
<dbReference type="AlphaFoldDB" id="A0A7G6WW33"/>
<sequence length="573" mass="62626">MSPLARPLGHVTTSGRSRLPWSPRLLAAGISAHTSRGRAASPTRSRGLRQSTLPFVSARPRSPERAFAPMYPSFDLGIPDKARVWNYVLGGKDHYAADRAVGDRVLALAPELQQLAQANEDFRRTACAYLAGQLGVEQFLDCGAGLPLDPENHLGSVREMYPDVRVLYVEREPIALRHAQALMADDKNVAVVDGDVLDPEQLLAADGPVWRFLDRDRPVAVLHTAPLRRYRDAFGDVGEMVAIMKGYVDALPPGSFTVISHLLDPETSAMTKLVREVEAVLVSELGTGWFRQLDDITTLFPGQALIDPGVVECRRWPIDTAPGDGRMAGCVVGGIGWKGPSDGKLLAWARETGEDEADQFSSPVICGAILQISPAPQYGAPDDGPILLQELEALPTRLFNLLRREGIKTADAVAQTTNSELLDLRGLGLPSLRILRDQTMTALAGRYCRTETVQLNQAQLQTIQTLMDALESFAQLEEAEQLAKRARNLRSALKPRVSKSRKNHRLKPAPHKQILEAVSLLAQLREYACQLDDHSLQDQVSELLHLLAPGLPRPRRSVDVAGYLMTAPGAGPP</sequence>
<name>A0A7G6WW33_9ACTN</name>
<reference evidence="1 2" key="2">
    <citation type="journal article" date="2020" name="Microbiol. Resour. Announc.">
        <title>Antarctic desert soil bacteria exhibit high novel natural product potential, evaluated through long-read genome sequencing and comparative genomics.</title>
        <authorList>
            <person name="Benaud N."/>
            <person name="Edwards R.J."/>
            <person name="Amos T.G."/>
            <person name="D'Agostino P.M."/>
            <person name="Gutierrez-Chavez C."/>
            <person name="Montgomery K."/>
            <person name="Nicetic I."/>
            <person name="Ferrari B.C."/>
        </authorList>
    </citation>
    <scope>NUCLEOTIDE SEQUENCE [LARGE SCALE GENOMIC DNA]</scope>
    <source>
        <strain evidence="1 2">SPB151</strain>
    </source>
</reference>
<dbReference type="KEGG" id="kqi:F1D05_10200"/>
<evidence type="ECO:0008006" key="3">
    <source>
        <dbReference type="Google" id="ProtNLM"/>
    </source>
</evidence>
<evidence type="ECO:0000313" key="1">
    <source>
        <dbReference type="EMBL" id="QNE18198.1"/>
    </source>
</evidence>
<accession>A0A7G6WW33</accession>
<dbReference type="Pfam" id="PF04672">
    <property type="entry name" value="Methyltransf_19"/>
    <property type="match status" value="1"/>
</dbReference>
<gene>
    <name evidence="1" type="ORF">F1D05_10200</name>
</gene>
<keyword evidence="2" id="KW-1185">Reference proteome</keyword>
<dbReference type="SUPFAM" id="SSF47789">
    <property type="entry name" value="C-terminal domain of RNA polymerase alpha subunit"/>
    <property type="match status" value="1"/>
</dbReference>
<proteinExistence type="predicted"/>
<dbReference type="Proteomes" id="UP000515563">
    <property type="component" value="Chromosome"/>
</dbReference>
<dbReference type="Gene3D" id="3.40.50.150">
    <property type="entry name" value="Vaccinia Virus protein VP39"/>
    <property type="match status" value="1"/>
</dbReference>
<evidence type="ECO:0000313" key="2">
    <source>
        <dbReference type="Proteomes" id="UP000515563"/>
    </source>
</evidence>
<dbReference type="Gene3D" id="1.10.150.20">
    <property type="entry name" value="5' to 3' exonuclease, C-terminal subdomain"/>
    <property type="match status" value="1"/>
</dbReference>
<protein>
    <recommendedName>
        <fullName evidence="3">SAM-dependent methyltransferase</fullName>
    </recommendedName>
</protein>
<organism evidence="1 2">
    <name type="scientific">Kribbella qitaiheensis</name>
    <dbReference type="NCBI Taxonomy" id="1544730"/>
    <lineage>
        <taxon>Bacteria</taxon>
        <taxon>Bacillati</taxon>
        <taxon>Actinomycetota</taxon>
        <taxon>Actinomycetes</taxon>
        <taxon>Propionibacteriales</taxon>
        <taxon>Kribbellaceae</taxon>
        <taxon>Kribbella</taxon>
    </lineage>
</organism>
<dbReference type="InterPro" id="IPR029063">
    <property type="entry name" value="SAM-dependent_MTases_sf"/>
</dbReference>